<keyword evidence="7" id="KW-1185">Reference proteome</keyword>
<dbReference type="GO" id="GO:0070125">
    <property type="term" value="P:mitochondrial translational elongation"/>
    <property type="evidence" value="ECO:0007669"/>
    <property type="project" value="TreeGrafter"/>
</dbReference>
<keyword evidence="3 4" id="KW-0648">Protein biosynthesis</keyword>
<sequence length="321" mass="33839">MVKELRSASGAPITDCKKALEAEGVDGDIAKAFEWLRKKGQATVMKNNRAANEGLVGIAVEGQAGVIVEVNSETDFVARNADFQAFVKDLAGAILRMPPTVGMDGGPAPSVLADKLDIPRLLGQCAGGRGSPLSQDLKDLVAKIRENISVRRIARLALPPGAKGFVGSYVHNALNPSMGAAAGLVAVQCDKLPSQMPALDSFGKRLAMHVVAAKPRFLSPASVPPSVLEYERELIQAQAASSQKPPAIVAKMTEGRLRKFLGEVSLLEQPHMIEEGNPTVADVAARLGKEAGCVVDVVGFVRYKCGEVEGLGGEMPADRLK</sequence>
<evidence type="ECO:0000256" key="1">
    <source>
        <dbReference type="ARBA" id="ARBA00005532"/>
    </source>
</evidence>
<gene>
    <name evidence="6" type="ORF">NSK_004302</name>
</gene>
<keyword evidence="2 4" id="KW-0251">Elongation factor</keyword>
<dbReference type="Proteomes" id="UP000355283">
    <property type="component" value="Unassembled WGS sequence"/>
</dbReference>
<comment type="caution">
    <text evidence="6">The sequence shown here is derived from an EMBL/GenBank/DDBJ whole genome shotgun (WGS) entry which is preliminary data.</text>
</comment>
<dbReference type="EMBL" id="SDOX01000019">
    <property type="protein sequence ID" value="TFJ84311.1"/>
    <property type="molecule type" value="Genomic_DNA"/>
</dbReference>
<proteinExistence type="inferred from homology"/>
<evidence type="ECO:0000256" key="4">
    <source>
        <dbReference type="HAMAP-Rule" id="MF_03135"/>
    </source>
</evidence>
<dbReference type="PANTHER" id="PTHR11741">
    <property type="entry name" value="ELONGATION FACTOR TS"/>
    <property type="match status" value="1"/>
</dbReference>
<dbReference type="InterPro" id="IPR009060">
    <property type="entry name" value="UBA-like_sf"/>
</dbReference>
<reference evidence="6 7" key="1">
    <citation type="submission" date="2019-01" db="EMBL/GenBank/DDBJ databases">
        <title>Nuclear Genome Assembly of the Microalgal Biofuel strain Nannochloropsis salina CCMP1776.</title>
        <authorList>
            <person name="Hovde B."/>
        </authorList>
    </citation>
    <scope>NUCLEOTIDE SEQUENCE [LARGE SCALE GENOMIC DNA]</scope>
    <source>
        <strain evidence="6 7">CCMP1776</strain>
    </source>
</reference>
<dbReference type="InterPro" id="IPR001816">
    <property type="entry name" value="Transl_elong_EFTs/EF1B"/>
</dbReference>
<dbReference type="InterPro" id="IPR036402">
    <property type="entry name" value="EF-Ts_dimer_sf"/>
</dbReference>
<evidence type="ECO:0000256" key="3">
    <source>
        <dbReference type="ARBA" id="ARBA00022917"/>
    </source>
</evidence>
<comment type="similarity">
    <text evidence="1 4">Belongs to the EF-Ts family.</text>
</comment>
<accession>A0A4D9CY38</accession>
<dbReference type="FunFam" id="1.10.286.20:FF:000001">
    <property type="entry name" value="Elongation factor Ts"/>
    <property type="match status" value="1"/>
</dbReference>
<dbReference type="Pfam" id="PF00889">
    <property type="entry name" value="EF_TS"/>
    <property type="match status" value="1"/>
</dbReference>
<comment type="subcellular location">
    <subcellularLocation>
        <location evidence="4">Mitochondrion</location>
    </subcellularLocation>
</comment>
<evidence type="ECO:0000256" key="2">
    <source>
        <dbReference type="ARBA" id="ARBA00022768"/>
    </source>
</evidence>
<dbReference type="PANTHER" id="PTHR11741:SF0">
    <property type="entry name" value="ELONGATION FACTOR TS, MITOCHONDRIAL"/>
    <property type="match status" value="1"/>
</dbReference>
<dbReference type="AlphaFoldDB" id="A0A4D9CY38"/>
<dbReference type="Gene3D" id="1.10.286.20">
    <property type="match status" value="1"/>
</dbReference>
<dbReference type="Gene3D" id="1.10.8.10">
    <property type="entry name" value="DNA helicase RuvA subunit, C-terminal domain"/>
    <property type="match status" value="1"/>
</dbReference>
<evidence type="ECO:0000313" key="7">
    <source>
        <dbReference type="Proteomes" id="UP000355283"/>
    </source>
</evidence>
<dbReference type="SUPFAM" id="SSF46934">
    <property type="entry name" value="UBA-like"/>
    <property type="match status" value="1"/>
</dbReference>
<comment type="function">
    <text evidence="4">Associates with the EF-Tu.GDP complex and induces the exchange of GDP to GTP. It remains bound to the aminoacyl-tRNA.EF-Tu.GTP complex up to the GTP hydrolysis stage on the ribosome.</text>
</comment>
<organism evidence="6 7">
    <name type="scientific">Nannochloropsis salina CCMP1776</name>
    <dbReference type="NCBI Taxonomy" id="1027361"/>
    <lineage>
        <taxon>Eukaryota</taxon>
        <taxon>Sar</taxon>
        <taxon>Stramenopiles</taxon>
        <taxon>Ochrophyta</taxon>
        <taxon>Eustigmatophyceae</taxon>
        <taxon>Eustigmatales</taxon>
        <taxon>Monodopsidaceae</taxon>
        <taxon>Microchloropsis</taxon>
        <taxon>Microchloropsis salina</taxon>
    </lineage>
</organism>
<dbReference type="GO" id="GO:0005739">
    <property type="term" value="C:mitochondrion"/>
    <property type="evidence" value="ECO:0007669"/>
    <property type="project" value="UniProtKB-SubCell"/>
</dbReference>
<protein>
    <recommendedName>
        <fullName evidence="4">Elongation factor Ts, mitochondrial</fullName>
        <shortName evidence="4">EF-Ts</shortName>
        <shortName evidence="4">EF-TsMt</shortName>
    </recommendedName>
</protein>
<keyword evidence="4" id="KW-0496">Mitochondrion</keyword>
<dbReference type="PROSITE" id="PS01127">
    <property type="entry name" value="EF_TS_2"/>
    <property type="match status" value="1"/>
</dbReference>
<dbReference type="CDD" id="cd14275">
    <property type="entry name" value="UBA_EF-Ts"/>
    <property type="match status" value="1"/>
</dbReference>
<dbReference type="Gene3D" id="3.30.479.20">
    <property type="entry name" value="Elongation factor Ts, dimerisation domain"/>
    <property type="match status" value="2"/>
</dbReference>
<name>A0A4D9CY38_9STRA</name>
<dbReference type="GO" id="GO:0003746">
    <property type="term" value="F:translation elongation factor activity"/>
    <property type="evidence" value="ECO:0007669"/>
    <property type="project" value="UniProtKB-UniRule"/>
</dbReference>
<dbReference type="InterPro" id="IPR014039">
    <property type="entry name" value="Transl_elong_EFTs/EF1B_dimer"/>
</dbReference>
<dbReference type="SUPFAM" id="SSF54713">
    <property type="entry name" value="Elongation factor Ts (EF-Ts), dimerisation domain"/>
    <property type="match status" value="2"/>
</dbReference>
<evidence type="ECO:0000259" key="5">
    <source>
        <dbReference type="Pfam" id="PF00889"/>
    </source>
</evidence>
<dbReference type="FunFam" id="1.10.8.10:FF:000001">
    <property type="entry name" value="Elongation factor Ts"/>
    <property type="match status" value="1"/>
</dbReference>
<feature type="domain" description="Translation elongation factor EFTs/EF1B dimerisation" evidence="5">
    <location>
        <begin position="65"/>
        <end position="307"/>
    </location>
</feature>
<dbReference type="OrthoDB" id="277235at2759"/>
<dbReference type="HAMAP" id="MF_00050">
    <property type="entry name" value="EF_Ts"/>
    <property type="match status" value="1"/>
</dbReference>
<evidence type="ECO:0000313" key="6">
    <source>
        <dbReference type="EMBL" id="TFJ84311.1"/>
    </source>
</evidence>
<dbReference type="InterPro" id="IPR018101">
    <property type="entry name" value="Transl_elong_Ts_CS"/>
</dbReference>